<keyword evidence="5" id="KW-1185">Reference proteome</keyword>
<name>A0A453A5T3_AEGTS</name>
<dbReference type="Gramene" id="AET1Gv21048300.1">
    <property type="protein sequence ID" value="AET1Gv21048300.1"/>
    <property type="gene ID" value="AET1Gv21048300"/>
</dbReference>
<reference evidence="4" key="3">
    <citation type="journal article" date="2017" name="Nature">
        <title>Genome sequence of the progenitor of the wheat D genome Aegilops tauschii.</title>
        <authorList>
            <person name="Luo M.C."/>
            <person name="Gu Y.Q."/>
            <person name="Puiu D."/>
            <person name="Wang H."/>
            <person name="Twardziok S.O."/>
            <person name="Deal K.R."/>
            <person name="Huo N."/>
            <person name="Zhu T."/>
            <person name="Wang L."/>
            <person name="Wang Y."/>
            <person name="McGuire P.E."/>
            <person name="Liu S."/>
            <person name="Long H."/>
            <person name="Ramasamy R.K."/>
            <person name="Rodriguez J.C."/>
            <person name="Van S.L."/>
            <person name="Yuan L."/>
            <person name="Wang Z."/>
            <person name="Xia Z."/>
            <person name="Xiao L."/>
            <person name="Anderson O.D."/>
            <person name="Ouyang S."/>
            <person name="Liang Y."/>
            <person name="Zimin A.V."/>
            <person name="Pertea G."/>
            <person name="Qi P."/>
            <person name="Bennetzen J.L."/>
            <person name="Dai X."/>
            <person name="Dawson M.W."/>
            <person name="Muller H.G."/>
            <person name="Kugler K."/>
            <person name="Rivarola-Duarte L."/>
            <person name="Spannagl M."/>
            <person name="Mayer K.F.X."/>
            <person name="Lu F.H."/>
            <person name="Bevan M.W."/>
            <person name="Leroy P."/>
            <person name="Li P."/>
            <person name="You F.M."/>
            <person name="Sun Q."/>
            <person name="Liu Z."/>
            <person name="Lyons E."/>
            <person name="Wicker T."/>
            <person name="Salzberg S.L."/>
            <person name="Devos K.M."/>
            <person name="Dvorak J."/>
        </authorList>
    </citation>
    <scope>NUCLEOTIDE SEQUENCE [LARGE SCALE GENOMIC DNA]</scope>
    <source>
        <strain evidence="4">cv. AL8/78</strain>
    </source>
</reference>
<dbReference type="STRING" id="200361.A0A453A5T3"/>
<dbReference type="PANTHER" id="PTHR10177">
    <property type="entry name" value="CYCLINS"/>
    <property type="match status" value="1"/>
</dbReference>
<dbReference type="Gene3D" id="1.10.472.10">
    <property type="entry name" value="Cyclin-like"/>
    <property type="match status" value="2"/>
</dbReference>
<evidence type="ECO:0000256" key="2">
    <source>
        <dbReference type="ARBA" id="ARBA00023306"/>
    </source>
</evidence>
<dbReference type="Pfam" id="PF00134">
    <property type="entry name" value="Cyclin_N"/>
    <property type="match status" value="1"/>
</dbReference>
<accession>A0A453A5T3</accession>
<reference evidence="4" key="5">
    <citation type="journal article" date="2021" name="G3 (Bethesda)">
        <title>Aegilops tauschii genome assembly Aet v5.0 features greater sequence contiguity and improved annotation.</title>
        <authorList>
            <person name="Wang L."/>
            <person name="Zhu T."/>
            <person name="Rodriguez J.C."/>
            <person name="Deal K.R."/>
            <person name="Dubcovsky J."/>
            <person name="McGuire P.E."/>
            <person name="Lux T."/>
            <person name="Spannagl M."/>
            <person name="Mayer K.F.X."/>
            <person name="Baldrich P."/>
            <person name="Meyers B.C."/>
            <person name="Huo N."/>
            <person name="Gu Y.Q."/>
            <person name="Zhou H."/>
            <person name="Devos K.M."/>
            <person name="Bennetzen J.L."/>
            <person name="Unver T."/>
            <person name="Budak H."/>
            <person name="Gulick P.J."/>
            <person name="Galiba G."/>
            <person name="Kalapos B."/>
            <person name="Nelson D.R."/>
            <person name="Li P."/>
            <person name="You F.M."/>
            <person name="Luo M.C."/>
            <person name="Dvorak J."/>
        </authorList>
    </citation>
    <scope>NUCLEOTIDE SEQUENCE [LARGE SCALE GENOMIC DNA]</scope>
    <source>
        <strain evidence="4">cv. AL8/78</strain>
    </source>
</reference>
<dbReference type="InterPro" id="IPR036915">
    <property type="entry name" value="Cyclin-like_sf"/>
</dbReference>
<sequence length="197" mass="20997">PDDVGGRAGLDPRGSSKWRVIGCGGTNVVARGPEEASSWPLPTSTTSSRVCVQRMAMPWVARPISVACVSVAAKMEYCAPALSELDADGSYKFYSASVRRMELLVLSTLGWRMAAVTPFHYLPCFSSRLDRHDGCSGGGHDPARVALKSIGFIFATTEADSVLDYRPSTMAAAAILAASYGALLTKEALDFLTVQMI</sequence>
<evidence type="ECO:0000313" key="5">
    <source>
        <dbReference type="Proteomes" id="UP000015105"/>
    </source>
</evidence>
<dbReference type="GO" id="GO:0051301">
    <property type="term" value="P:cell division"/>
    <property type="evidence" value="ECO:0007669"/>
    <property type="project" value="UniProtKB-KW"/>
</dbReference>
<dbReference type="Proteomes" id="UP000015105">
    <property type="component" value="Chromosome 1D"/>
</dbReference>
<dbReference type="InterPro" id="IPR006671">
    <property type="entry name" value="Cyclin_N"/>
</dbReference>
<evidence type="ECO:0000313" key="4">
    <source>
        <dbReference type="EnsemblPlants" id="AET1Gv21048300.1"/>
    </source>
</evidence>
<evidence type="ECO:0000256" key="1">
    <source>
        <dbReference type="ARBA" id="ARBA00022618"/>
    </source>
</evidence>
<keyword evidence="1" id="KW-0132">Cell division</keyword>
<protein>
    <recommendedName>
        <fullName evidence="3">Cyclin N-terminal domain-containing protein</fullName>
    </recommendedName>
</protein>
<reference evidence="5" key="1">
    <citation type="journal article" date="2014" name="Science">
        <title>Ancient hybridizations among the ancestral genomes of bread wheat.</title>
        <authorList>
            <consortium name="International Wheat Genome Sequencing Consortium,"/>
            <person name="Marcussen T."/>
            <person name="Sandve S.R."/>
            <person name="Heier L."/>
            <person name="Spannagl M."/>
            <person name="Pfeifer M."/>
            <person name="Jakobsen K.S."/>
            <person name="Wulff B.B."/>
            <person name="Steuernagel B."/>
            <person name="Mayer K.F."/>
            <person name="Olsen O.A."/>
        </authorList>
    </citation>
    <scope>NUCLEOTIDE SEQUENCE [LARGE SCALE GENOMIC DNA]</scope>
    <source>
        <strain evidence="5">cv. AL8/78</strain>
    </source>
</reference>
<reference evidence="4" key="4">
    <citation type="submission" date="2019-03" db="UniProtKB">
        <authorList>
            <consortium name="EnsemblPlants"/>
        </authorList>
    </citation>
    <scope>IDENTIFICATION</scope>
</reference>
<organism evidence="4 5">
    <name type="scientific">Aegilops tauschii subsp. strangulata</name>
    <name type="common">Goatgrass</name>
    <dbReference type="NCBI Taxonomy" id="200361"/>
    <lineage>
        <taxon>Eukaryota</taxon>
        <taxon>Viridiplantae</taxon>
        <taxon>Streptophyta</taxon>
        <taxon>Embryophyta</taxon>
        <taxon>Tracheophyta</taxon>
        <taxon>Spermatophyta</taxon>
        <taxon>Magnoliopsida</taxon>
        <taxon>Liliopsida</taxon>
        <taxon>Poales</taxon>
        <taxon>Poaceae</taxon>
        <taxon>BOP clade</taxon>
        <taxon>Pooideae</taxon>
        <taxon>Triticodae</taxon>
        <taxon>Triticeae</taxon>
        <taxon>Triticinae</taxon>
        <taxon>Aegilops</taxon>
    </lineage>
</organism>
<evidence type="ECO:0000259" key="3">
    <source>
        <dbReference type="Pfam" id="PF00134"/>
    </source>
</evidence>
<dbReference type="AlphaFoldDB" id="A0A453A5T3"/>
<reference evidence="5" key="2">
    <citation type="journal article" date="2017" name="Nat. Plants">
        <title>The Aegilops tauschii genome reveals multiple impacts of transposons.</title>
        <authorList>
            <person name="Zhao G."/>
            <person name="Zou C."/>
            <person name="Li K."/>
            <person name="Wang K."/>
            <person name="Li T."/>
            <person name="Gao L."/>
            <person name="Zhang X."/>
            <person name="Wang H."/>
            <person name="Yang Z."/>
            <person name="Liu X."/>
            <person name="Jiang W."/>
            <person name="Mao L."/>
            <person name="Kong X."/>
            <person name="Jiao Y."/>
            <person name="Jia J."/>
        </authorList>
    </citation>
    <scope>NUCLEOTIDE SEQUENCE [LARGE SCALE GENOMIC DNA]</scope>
    <source>
        <strain evidence="5">cv. AL8/78</strain>
    </source>
</reference>
<dbReference type="InterPro" id="IPR039361">
    <property type="entry name" value="Cyclin"/>
</dbReference>
<dbReference type="EnsemblPlants" id="AET1Gv21048300.1">
    <property type="protein sequence ID" value="AET1Gv21048300.1"/>
    <property type="gene ID" value="AET1Gv21048300"/>
</dbReference>
<feature type="domain" description="Cyclin N-terminal" evidence="3">
    <location>
        <begin position="64"/>
        <end position="113"/>
    </location>
</feature>
<proteinExistence type="predicted"/>
<dbReference type="SUPFAM" id="SSF47954">
    <property type="entry name" value="Cyclin-like"/>
    <property type="match status" value="1"/>
</dbReference>
<keyword evidence="2" id="KW-0131">Cell cycle</keyword>